<evidence type="ECO:0008006" key="5">
    <source>
        <dbReference type="Google" id="ProtNLM"/>
    </source>
</evidence>
<protein>
    <recommendedName>
        <fullName evidence="5">rRNA-processing protein UTP23</fullName>
    </recommendedName>
</protein>
<evidence type="ECO:0000256" key="2">
    <source>
        <dbReference type="SAM" id="MobiDB-lite"/>
    </source>
</evidence>
<evidence type="ECO:0000256" key="1">
    <source>
        <dbReference type="ARBA" id="ARBA00023242"/>
    </source>
</evidence>
<dbReference type="Proteomes" id="UP000838763">
    <property type="component" value="Unassembled WGS sequence"/>
</dbReference>
<keyword evidence="4" id="KW-1185">Reference proteome</keyword>
<dbReference type="AlphaFoldDB" id="A0A9P1H6Y6"/>
<accession>A0A9P1H6Y6</accession>
<gene>
    <name evidence="3" type="ORF">PPNO1_LOCUS6074</name>
</gene>
<reference evidence="3" key="1">
    <citation type="submission" date="2022-11" db="EMBL/GenBank/DDBJ databases">
        <authorList>
            <person name="Scott C."/>
            <person name="Bruce N."/>
        </authorList>
    </citation>
    <scope>NUCLEOTIDE SEQUENCE</scope>
</reference>
<proteinExistence type="predicted"/>
<organism evidence="3 4">
    <name type="scientific">Parascedosporium putredinis</name>
    <dbReference type="NCBI Taxonomy" id="1442378"/>
    <lineage>
        <taxon>Eukaryota</taxon>
        <taxon>Fungi</taxon>
        <taxon>Dikarya</taxon>
        <taxon>Ascomycota</taxon>
        <taxon>Pezizomycotina</taxon>
        <taxon>Sordariomycetes</taxon>
        <taxon>Hypocreomycetidae</taxon>
        <taxon>Microascales</taxon>
        <taxon>Microascaceae</taxon>
        <taxon>Parascedosporium</taxon>
    </lineage>
</organism>
<feature type="compositionally biased region" description="Basic and acidic residues" evidence="2">
    <location>
        <begin position="78"/>
        <end position="93"/>
    </location>
</feature>
<dbReference type="Pfam" id="PF04900">
    <property type="entry name" value="Fcf1"/>
    <property type="match status" value="1"/>
</dbReference>
<dbReference type="GO" id="GO:0032040">
    <property type="term" value="C:small-subunit processome"/>
    <property type="evidence" value="ECO:0007669"/>
    <property type="project" value="InterPro"/>
</dbReference>
<keyword evidence="1" id="KW-0539">Nucleus</keyword>
<feature type="region of interest" description="Disordered" evidence="2">
    <location>
        <begin position="74"/>
        <end position="172"/>
    </location>
</feature>
<name>A0A9P1H6Y6_9PEZI</name>
<dbReference type="PANTHER" id="PTHR12416">
    <property type="entry name" value="RRNA-PROCESSING PROTEIN UTP23 HOMOLOG"/>
    <property type="match status" value="1"/>
</dbReference>
<evidence type="ECO:0000313" key="3">
    <source>
        <dbReference type="EMBL" id="CAI4216419.1"/>
    </source>
</evidence>
<dbReference type="EMBL" id="CALLCH030000015">
    <property type="protein sequence ID" value="CAI4216419.1"/>
    <property type="molecule type" value="Genomic_DNA"/>
</dbReference>
<sequence>MERRFCGHHPQDHPEPLDAGECISAVVDGKNSGRNKHRYVVATQDIELRRELRAIPGVPLIYINKGVMIMEPMASASTEERTKEERTKFRAELKTNPVKRKRADDEEEPKGSAVTDGASEAQSNAQASGEEGPQKKKKKNYGKARGPNPLAVKKKKKTGPGQKPAAARKTAA</sequence>
<evidence type="ECO:0000313" key="4">
    <source>
        <dbReference type="Proteomes" id="UP000838763"/>
    </source>
</evidence>
<comment type="caution">
    <text evidence="3">The sequence shown here is derived from an EMBL/GenBank/DDBJ whole genome shotgun (WGS) entry which is preliminary data.</text>
</comment>
<dbReference type="Gene3D" id="3.40.50.1010">
    <property type="entry name" value="5'-nuclease"/>
    <property type="match status" value="1"/>
</dbReference>
<dbReference type="OrthoDB" id="25675at2759"/>
<dbReference type="InterPro" id="IPR006984">
    <property type="entry name" value="Fcf1/UTP23"/>
</dbReference>